<name>A0AA89BMK7_PINIB</name>
<keyword evidence="1" id="KW-0677">Repeat</keyword>
<gene>
    <name evidence="3" type="ORF">FSP39_016890</name>
</gene>
<dbReference type="InterPro" id="IPR001258">
    <property type="entry name" value="NHL_repeat"/>
</dbReference>
<proteinExistence type="predicted"/>
<accession>A0AA89BMK7</accession>
<protein>
    <submittedName>
        <fullName evidence="3">Uncharacterized protein</fullName>
    </submittedName>
</protein>
<feature type="repeat" description="NHL" evidence="2">
    <location>
        <begin position="219"/>
        <end position="251"/>
    </location>
</feature>
<sequence>MQNLREEEEDCRCSSGSDIVPFYHSGSIHSCPSIDSDYADRSNTSSSLTSPYTPYRRYSSMTLSEYDNDGFKVALHNKVGKRGSSNGCLQNATGVVHMYSGTVLVSDMILSRITLFAENGRFRNQFSTGQSNEPWDCDIMKNGTIICTIGQEHCIALYSVDGYLKRKIGGDILVQPRGISKFNENSVIVTDTSLNDVLMFDFNGNLLRSFSDENINLKFNQPRYVTCTTNDQGMILVSDSGNHCIHIFTKEGKLLTTFGGYGRENGDFRFPYGIVCDKEENIYVADHYNNRVSMFTSSGTFLRHVITPEMRLKRPQSLSLCNLMTHNILYVTHGLYYACLFLYPFTYSSVSLGPLRFAVLFV</sequence>
<dbReference type="GO" id="GO:0043161">
    <property type="term" value="P:proteasome-mediated ubiquitin-dependent protein catabolic process"/>
    <property type="evidence" value="ECO:0007669"/>
    <property type="project" value="TreeGrafter"/>
</dbReference>
<organism evidence="3 4">
    <name type="scientific">Pinctada imbricata</name>
    <name type="common">Atlantic pearl-oyster</name>
    <name type="synonym">Pinctada martensii</name>
    <dbReference type="NCBI Taxonomy" id="66713"/>
    <lineage>
        <taxon>Eukaryota</taxon>
        <taxon>Metazoa</taxon>
        <taxon>Spiralia</taxon>
        <taxon>Lophotrochozoa</taxon>
        <taxon>Mollusca</taxon>
        <taxon>Bivalvia</taxon>
        <taxon>Autobranchia</taxon>
        <taxon>Pteriomorphia</taxon>
        <taxon>Pterioida</taxon>
        <taxon>Pterioidea</taxon>
        <taxon>Pteriidae</taxon>
        <taxon>Pinctada</taxon>
    </lineage>
</organism>
<dbReference type="Gene3D" id="2.120.10.30">
    <property type="entry name" value="TolB, C-terminal domain"/>
    <property type="match status" value="2"/>
</dbReference>
<dbReference type="GO" id="GO:0061630">
    <property type="term" value="F:ubiquitin protein ligase activity"/>
    <property type="evidence" value="ECO:0007669"/>
    <property type="project" value="TreeGrafter"/>
</dbReference>
<dbReference type="InterPro" id="IPR011042">
    <property type="entry name" value="6-blade_b-propeller_TolB-like"/>
</dbReference>
<evidence type="ECO:0000313" key="4">
    <source>
        <dbReference type="Proteomes" id="UP001186944"/>
    </source>
</evidence>
<dbReference type="GO" id="GO:0000209">
    <property type="term" value="P:protein polyubiquitination"/>
    <property type="evidence" value="ECO:0007669"/>
    <property type="project" value="TreeGrafter"/>
</dbReference>
<dbReference type="AlphaFoldDB" id="A0AA89BMK7"/>
<evidence type="ECO:0000313" key="3">
    <source>
        <dbReference type="EMBL" id="KAK3084650.1"/>
    </source>
</evidence>
<evidence type="ECO:0000256" key="2">
    <source>
        <dbReference type="PROSITE-ProRule" id="PRU00504"/>
    </source>
</evidence>
<feature type="repeat" description="NHL" evidence="2">
    <location>
        <begin position="255"/>
        <end position="298"/>
    </location>
</feature>
<reference evidence="3" key="1">
    <citation type="submission" date="2019-08" db="EMBL/GenBank/DDBJ databases">
        <title>The improved chromosome-level genome for the pearl oyster Pinctada fucata martensii using PacBio sequencing and Hi-C.</title>
        <authorList>
            <person name="Zheng Z."/>
        </authorList>
    </citation>
    <scope>NUCLEOTIDE SEQUENCE</scope>
    <source>
        <strain evidence="3">ZZ-2019</strain>
        <tissue evidence="3">Adductor muscle</tissue>
    </source>
</reference>
<evidence type="ECO:0000256" key="1">
    <source>
        <dbReference type="ARBA" id="ARBA00022737"/>
    </source>
</evidence>
<comment type="caution">
    <text evidence="3">The sequence shown here is derived from an EMBL/GenBank/DDBJ whole genome shotgun (WGS) entry which is preliminary data.</text>
</comment>
<dbReference type="Proteomes" id="UP001186944">
    <property type="component" value="Unassembled WGS sequence"/>
</dbReference>
<dbReference type="PANTHER" id="PTHR24104">
    <property type="entry name" value="E3 UBIQUITIN-PROTEIN LIGASE NHLRC1-RELATED"/>
    <property type="match status" value="1"/>
</dbReference>
<dbReference type="SUPFAM" id="SSF101898">
    <property type="entry name" value="NHL repeat"/>
    <property type="match status" value="1"/>
</dbReference>
<dbReference type="PROSITE" id="PS51125">
    <property type="entry name" value="NHL"/>
    <property type="match status" value="2"/>
</dbReference>
<dbReference type="PANTHER" id="PTHR24104:SF50">
    <property type="entry name" value="SMP-30_GLUCONOLACTONASE_LRE-LIKE REGION DOMAIN-CONTAINING PROTEIN"/>
    <property type="match status" value="1"/>
</dbReference>
<dbReference type="EMBL" id="VSWD01000013">
    <property type="protein sequence ID" value="KAK3084650.1"/>
    <property type="molecule type" value="Genomic_DNA"/>
</dbReference>
<keyword evidence="4" id="KW-1185">Reference proteome</keyword>
<dbReference type="InterPro" id="IPR050952">
    <property type="entry name" value="TRIM-NHL_E3_ligases"/>
</dbReference>
<dbReference type="CDD" id="cd05819">
    <property type="entry name" value="NHL"/>
    <property type="match status" value="1"/>
</dbReference>